<reference evidence="2" key="1">
    <citation type="journal article" date="2019" name="MBio">
        <title>Virus Genomes from Deep Sea Sediments Expand the Ocean Megavirome and Support Independent Origins of Viral Gigantism.</title>
        <authorList>
            <person name="Backstrom D."/>
            <person name="Yutin N."/>
            <person name="Jorgensen S.L."/>
            <person name="Dharamshi J."/>
            <person name="Homa F."/>
            <person name="Zaremba-Niedwiedzka K."/>
            <person name="Spang A."/>
            <person name="Wolf Y.I."/>
            <person name="Koonin E.V."/>
            <person name="Ettema T.J."/>
        </authorList>
    </citation>
    <scope>NUCLEOTIDE SEQUENCE</scope>
</reference>
<accession>A0A481YTG3</accession>
<feature type="transmembrane region" description="Helical" evidence="1">
    <location>
        <begin position="12"/>
        <end position="31"/>
    </location>
</feature>
<proteinExistence type="predicted"/>
<sequence length="131" mass="14661">MILTETGIQAHSYLFVVGIVSLIMFLVYVYICEHKTNIEGNGVWEDIFQHIGMTPTQISELSHDDTTWYYQKISTCVAYNENFSGRCQKHESFCAGGEFFGDVLTQAKAVKLAIDKGGEHPSCPLIYPGTD</sequence>
<name>A0A481YTG3_9VIRU</name>
<evidence type="ECO:0000256" key="1">
    <source>
        <dbReference type="SAM" id="Phobius"/>
    </source>
</evidence>
<gene>
    <name evidence="2" type="ORF">LCMAC102_00950</name>
</gene>
<dbReference type="EMBL" id="MK500334">
    <property type="protein sequence ID" value="QBK86300.1"/>
    <property type="molecule type" value="Genomic_DNA"/>
</dbReference>
<keyword evidence="1" id="KW-0472">Membrane</keyword>
<organism evidence="2">
    <name type="scientific">Marseillevirus LCMAC102</name>
    <dbReference type="NCBI Taxonomy" id="2506603"/>
    <lineage>
        <taxon>Viruses</taxon>
        <taxon>Varidnaviria</taxon>
        <taxon>Bamfordvirae</taxon>
        <taxon>Nucleocytoviricota</taxon>
        <taxon>Megaviricetes</taxon>
        <taxon>Pimascovirales</taxon>
        <taxon>Pimascovirales incertae sedis</taxon>
        <taxon>Marseilleviridae</taxon>
    </lineage>
</organism>
<protein>
    <submittedName>
        <fullName evidence="2">Uncharacterized protein</fullName>
    </submittedName>
</protein>
<keyword evidence="1" id="KW-1133">Transmembrane helix</keyword>
<evidence type="ECO:0000313" key="2">
    <source>
        <dbReference type="EMBL" id="QBK86300.1"/>
    </source>
</evidence>
<keyword evidence="1" id="KW-0812">Transmembrane</keyword>